<accession>A0ABP8FT04</accession>
<proteinExistence type="predicted"/>
<sequence>MYKKRSFIMATALLATLACNHPRQGTESNTGESFPEGTFGYDVTFLQQHDSVIVLKDGSGMAGVIVSPKYQAKVFTSTAEGPGGRSFGWVNYKAFTGPKDAHMNAYGGENRLWLGPEGGKYSLFFKPGAKMVYDNWVTPAAVDTDPWEVSEKSGQSVSMKKDMQLQNYAGATLNLSVNRKITLLDRPSAESQLSIQLGDSVKAVGYQTDNTITNTGNKAWTAETGMPCIWILDMFRPAPRTVIAVPYRHPEDHKTPVATADYFGQIPPDRLKYDNGVLFLKADGKSRGKLGVPPGRAKTVAGSYDPESNVLTIIHFDMDSTGKYLNQEWNTDKPVFSGDAVNAYNDGPLEDGSQMGPFYEMESVSPAAALDAGASLSHRHSVFHFTGDKAALNRIAEQVLGASLQRIENTFGDQ</sequence>
<name>A0ABP8FT04_9BACT</name>
<evidence type="ECO:0000256" key="1">
    <source>
        <dbReference type="SAM" id="SignalP"/>
    </source>
</evidence>
<comment type="caution">
    <text evidence="2">The sequence shown here is derived from an EMBL/GenBank/DDBJ whole genome shotgun (WGS) entry which is preliminary data.</text>
</comment>
<organism evidence="2 3">
    <name type="scientific">Compostibacter hankyongensis</name>
    <dbReference type="NCBI Taxonomy" id="1007089"/>
    <lineage>
        <taxon>Bacteria</taxon>
        <taxon>Pseudomonadati</taxon>
        <taxon>Bacteroidota</taxon>
        <taxon>Chitinophagia</taxon>
        <taxon>Chitinophagales</taxon>
        <taxon>Chitinophagaceae</taxon>
        <taxon>Compostibacter</taxon>
    </lineage>
</organism>
<keyword evidence="3" id="KW-1185">Reference proteome</keyword>
<gene>
    <name evidence="2" type="ORF">GCM10023143_18810</name>
</gene>
<dbReference type="Pfam" id="PF20583">
    <property type="entry name" value="DUF6786"/>
    <property type="match status" value="1"/>
</dbReference>
<reference evidence="3" key="1">
    <citation type="journal article" date="2019" name="Int. J. Syst. Evol. Microbiol.">
        <title>The Global Catalogue of Microorganisms (GCM) 10K type strain sequencing project: providing services to taxonomists for standard genome sequencing and annotation.</title>
        <authorList>
            <consortium name="The Broad Institute Genomics Platform"/>
            <consortium name="The Broad Institute Genome Sequencing Center for Infectious Disease"/>
            <person name="Wu L."/>
            <person name="Ma J."/>
        </authorList>
    </citation>
    <scope>NUCLEOTIDE SEQUENCE [LARGE SCALE GENOMIC DNA]</scope>
    <source>
        <strain evidence="3">JCM 17664</strain>
    </source>
</reference>
<evidence type="ECO:0000313" key="3">
    <source>
        <dbReference type="Proteomes" id="UP001501207"/>
    </source>
</evidence>
<dbReference type="EMBL" id="BAABFN010000004">
    <property type="protein sequence ID" value="GAA4310379.1"/>
    <property type="molecule type" value="Genomic_DNA"/>
</dbReference>
<feature type="chain" id="PRO_5047089864" description="Lipoprotein" evidence="1">
    <location>
        <begin position="21"/>
        <end position="414"/>
    </location>
</feature>
<dbReference type="PROSITE" id="PS51257">
    <property type="entry name" value="PROKAR_LIPOPROTEIN"/>
    <property type="match status" value="1"/>
</dbReference>
<keyword evidence="1" id="KW-0732">Signal</keyword>
<protein>
    <recommendedName>
        <fullName evidence="4">Lipoprotein</fullName>
    </recommendedName>
</protein>
<evidence type="ECO:0008006" key="4">
    <source>
        <dbReference type="Google" id="ProtNLM"/>
    </source>
</evidence>
<feature type="signal peptide" evidence="1">
    <location>
        <begin position="1"/>
        <end position="20"/>
    </location>
</feature>
<evidence type="ECO:0000313" key="2">
    <source>
        <dbReference type="EMBL" id="GAA4310379.1"/>
    </source>
</evidence>
<dbReference type="Proteomes" id="UP001501207">
    <property type="component" value="Unassembled WGS sequence"/>
</dbReference>
<dbReference type="InterPro" id="IPR046713">
    <property type="entry name" value="DUF6786"/>
</dbReference>
<dbReference type="RefSeq" id="WP_344978549.1">
    <property type="nucleotide sequence ID" value="NZ_BAABFN010000004.1"/>
</dbReference>